<dbReference type="Proteomes" id="UP001168540">
    <property type="component" value="Unassembled WGS sequence"/>
</dbReference>
<feature type="transmembrane region" description="Helical" evidence="1">
    <location>
        <begin position="12"/>
        <end position="35"/>
    </location>
</feature>
<evidence type="ECO:0000256" key="1">
    <source>
        <dbReference type="SAM" id="Phobius"/>
    </source>
</evidence>
<dbReference type="Gene3D" id="3.40.50.620">
    <property type="entry name" value="HUPs"/>
    <property type="match status" value="1"/>
</dbReference>
<gene>
    <name evidence="3" type="ORF">QU481_13665</name>
</gene>
<accession>A0ABT7XQ66</accession>
<dbReference type="PANTHER" id="PTHR30336">
    <property type="entry name" value="INNER MEMBRANE PROTEIN, PROBABLE PERMEASE"/>
    <property type="match status" value="1"/>
</dbReference>
<dbReference type="CDD" id="cd06259">
    <property type="entry name" value="YdcF-like"/>
    <property type="match status" value="1"/>
</dbReference>
<sequence length="204" mass="23032">MKIQRASTWRWFINGVAVSLLLVVLGFCGGAWQVYDYSQRHDDQNADAALVLGAAAWGGRPSPVFRERINHALSLYQARRVRMLVFTGGTPEPGYPTEAAVGRRYAIERGVPPEDILIETESRTTYDNLRNAGREAHAIGLDSFLIVSDPYHMRRAMLMAHDLGLKAYPAPTPSSRYQTVGSQLHFLFKETQNYLAYRLFRKLS</sequence>
<reference evidence="3" key="1">
    <citation type="submission" date="2023-06" db="EMBL/GenBank/DDBJ databases">
        <authorList>
            <person name="Zhang S."/>
        </authorList>
    </citation>
    <scope>NUCLEOTIDE SEQUENCE</scope>
    <source>
        <strain evidence="3">SG2303</strain>
    </source>
</reference>
<keyword evidence="1" id="KW-1133">Transmembrane helix</keyword>
<keyword evidence="1" id="KW-0812">Transmembrane</keyword>
<dbReference type="Pfam" id="PF02698">
    <property type="entry name" value="DUF218"/>
    <property type="match status" value="1"/>
</dbReference>
<proteinExistence type="predicted"/>
<evidence type="ECO:0000313" key="3">
    <source>
        <dbReference type="EMBL" id="MDN0075934.1"/>
    </source>
</evidence>
<protein>
    <submittedName>
        <fullName evidence="3">YdcF family protein</fullName>
    </submittedName>
</protein>
<comment type="caution">
    <text evidence="3">The sequence shown here is derived from an EMBL/GenBank/DDBJ whole genome shotgun (WGS) entry which is preliminary data.</text>
</comment>
<keyword evidence="4" id="KW-1185">Reference proteome</keyword>
<evidence type="ECO:0000259" key="2">
    <source>
        <dbReference type="Pfam" id="PF02698"/>
    </source>
</evidence>
<dbReference type="PANTHER" id="PTHR30336:SF20">
    <property type="entry name" value="DUF218 DOMAIN-CONTAINING PROTEIN"/>
    <property type="match status" value="1"/>
</dbReference>
<name>A0ABT7XQ66_9NEIS</name>
<organism evidence="3 4">
    <name type="scientific">Crenobacter oryzisoli</name>
    <dbReference type="NCBI Taxonomy" id="3056844"/>
    <lineage>
        <taxon>Bacteria</taxon>
        <taxon>Pseudomonadati</taxon>
        <taxon>Pseudomonadota</taxon>
        <taxon>Betaproteobacteria</taxon>
        <taxon>Neisseriales</taxon>
        <taxon>Neisseriaceae</taxon>
        <taxon>Crenobacter</taxon>
    </lineage>
</organism>
<dbReference type="InterPro" id="IPR051599">
    <property type="entry name" value="Cell_Envelope_Assoc"/>
</dbReference>
<keyword evidence="1" id="KW-0472">Membrane</keyword>
<evidence type="ECO:0000313" key="4">
    <source>
        <dbReference type="Proteomes" id="UP001168540"/>
    </source>
</evidence>
<dbReference type="InterPro" id="IPR014729">
    <property type="entry name" value="Rossmann-like_a/b/a_fold"/>
</dbReference>
<dbReference type="RefSeq" id="WP_289830577.1">
    <property type="nucleotide sequence ID" value="NZ_JAUEDK010000023.1"/>
</dbReference>
<dbReference type="InterPro" id="IPR003848">
    <property type="entry name" value="DUF218"/>
</dbReference>
<feature type="domain" description="DUF218" evidence="2">
    <location>
        <begin position="47"/>
        <end position="185"/>
    </location>
</feature>
<dbReference type="EMBL" id="JAUEDK010000023">
    <property type="protein sequence ID" value="MDN0075934.1"/>
    <property type="molecule type" value="Genomic_DNA"/>
</dbReference>